<evidence type="ECO:0000256" key="1">
    <source>
        <dbReference type="ARBA" id="ARBA00022527"/>
    </source>
</evidence>
<dbReference type="GO" id="GO:0005509">
    <property type="term" value="F:calcium ion binding"/>
    <property type="evidence" value="ECO:0007669"/>
    <property type="project" value="InterPro"/>
</dbReference>
<name>I0ZAI0_COCSC</name>
<evidence type="ECO:0000256" key="6">
    <source>
        <dbReference type="ARBA" id="ARBA00022840"/>
    </source>
</evidence>
<organism evidence="11 12">
    <name type="scientific">Coccomyxa subellipsoidea (strain C-169)</name>
    <name type="common">Green microalga</name>
    <dbReference type="NCBI Taxonomy" id="574566"/>
    <lineage>
        <taxon>Eukaryota</taxon>
        <taxon>Viridiplantae</taxon>
        <taxon>Chlorophyta</taxon>
        <taxon>core chlorophytes</taxon>
        <taxon>Trebouxiophyceae</taxon>
        <taxon>Trebouxiophyceae incertae sedis</taxon>
        <taxon>Coccomyxaceae</taxon>
        <taxon>Coccomyxa</taxon>
        <taxon>Coccomyxa subellipsoidea</taxon>
    </lineage>
</organism>
<dbReference type="PROSITE" id="PS00018">
    <property type="entry name" value="EF_HAND_1"/>
    <property type="match status" value="1"/>
</dbReference>
<keyword evidence="3 7" id="KW-0547">Nucleotide-binding</keyword>
<feature type="domain" description="Protein kinase" evidence="9">
    <location>
        <begin position="23"/>
        <end position="296"/>
    </location>
</feature>
<dbReference type="Proteomes" id="UP000007264">
    <property type="component" value="Unassembled WGS sequence"/>
</dbReference>
<dbReference type="GeneID" id="17045664"/>
<dbReference type="SMART" id="SM00054">
    <property type="entry name" value="EFh"/>
    <property type="match status" value="1"/>
</dbReference>
<evidence type="ECO:0000259" key="10">
    <source>
        <dbReference type="PROSITE" id="PS50222"/>
    </source>
</evidence>
<dbReference type="SMART" id="SM00220">
    <property type="entry name" value="S_TKc"/>
    <property type="match status" value="1"/>
</dbReference>
<keyword evidence="4" id="KW-0418">Kinase</keyword>
<dbReference type="PROSITE" id="PS00108">
    <property type="entry name" value="PROTEIN_KINASE_ST"/>
    <property type="match status" value="1"/>
</dbReference>
<evidence type="ECO:0000256" key="7">
    <source>
        <dbReference type="PROSITE-ProRule" id="PRU10141"/>
    </source>
</evidence>
<protein>
    <submittedName>
        <fullName evidence="11">Kinase-like protein</fullName>
    </submittedName>
</protein>
<dbReference type="InterPro" id="IPR011992">
    <property type="entry name" value="EF-hand-dom_pair"/>
</dbReference>
<dbReference type="InterPro" id="IPR017441">
    <property type="entry name" value="Protein_kinase_ATP_BS"/>
</dbReference>
<dbReference type="Gene3D" id="1.10.510.10">
    <property type="entry name" value="Transferase(Phosphotransferase) domain 1"/>
    <property type="match status" value="1"/>
</dbReference>
<keyword evidence="2" id="KW-0808">Transferase</keyword>
<dbReference type="PROSITE" id="PS50222">
    <property type="entry name" value="EF_HAND_2"/>
    <property type="match status" value="1"/>
</dbReference>
<dbReference type="OrthoDB" id="40902at2759"/>
<reference evidence="11 12" key="1">
    <citation type="journal article" date="2012" name="Genome Biol.">
        <title>The genome of the polar eukaryotic microalga coccomyxa subellipsoidea reveals traits of cold adaptation.</title>
        <authorList>
            <person name="Blanc G."/>
            <person name="Agarkova I."/>
            <person name="Grimwood J."/>
            <person name="Kuo A."/>
            <person name="Brueggeman A."/>
            <person name="Dunigan D."/>
            <person name="Gurnon J."/>
            <person name="Ladunga I."/>
            <person name="Lindquist E."/>
            <person name="Lucas S."/>
            <person name="Pangilinan J."/>
            <person name="Proschold T."/>
            <person name="Salamov A."/>
            <person name="Schmutz J."/>
            <person name="Weeks D."/>
            <person name="Yamada T."/>
            <person name="Claverie J.M."/>
            <person name="Grigoriev I."/>
            <person name="Van Etten J."/>
            <person name="Lomsadze A."/>
            <person name="Borodovsky M."/>
        </authorList>
    </citation>
    <scope>NUCLEOTIDE SEQUENCE [LARGE SCALE GENOMIC DNA]</scope>
    <source>
        <strain evidence="11 12">C-169</strain>
    </source>
</reference>
<keyword evidence="1 8" id="KW-0723">Serine/threonine-protein kinase</keyword>
<comment type="similarity">
    <text evidence="8">Belongs to the protein kinase superfamily.</text>
</comment>
<dbReference type="Gene3D" id="3.30.200.20">
    <property type="entry name" value="Phosphorylase Kinase, domain 1"/>
    <property type="match status" value="1"/>
</dbReference>
<dbReference type="AlphaFoldDB" id="I0ZAI0"/>
<keyword evidence="6 7" id="KW-0067">ATP-binding</keyword>
<dbReference type="GO" id="GO:0004674">
    <property type="term" value="F:protein serine/threonine kinase activity"/>
    <property type="evidence" value="ECO:0007669"/>
    <property type="project" value="UniProtKB-KW"/>
</dbReference>
<keyword evidence="12" id="KW-1185">Reference proteome</keyword>
<feature type="domain" description="EF-hand" evidence="10">
    <location>
        <begin position="411"/>
        <end position="446"/>
    </location>
</feature>
<gene>
    <name evidence="11" type="ORF">COCSUDRAFT_11155</name>
</gene>
<dbReference type="InterPro" id="IPR000719">
    <property type="entry name" value="Prot_kinase_dom"/>
</dbReference>
<evidence type="ECO:0000256" key="8">
    <source>
        <dbReference type="RuleBase" id="RU000304"/>
    </source>
</evidence>
<dbReference type="SUPFAM" id="SSF56112">
    <property type="entry name" value="Protein kinase-like (PK-like)"/>
    <property type="match status" value="1"/>
</dbReference>
<dbReference type="InterPro" id="IPR002048">
    <property type="entry name" value="EF_hand_dom"/>
</dbReference>
<dbReference type="Pfam" id="PF00069">
    <property type="entry name" value="Pkinase"/>
    <property type="match status" value="1"/>
</dbReference>
<evidence type="ECO:0000313" key="11">
    <source>
        <dbReference type="EMBL" id="EIE27649.1"/>
    </source>
</evidence>
<evidence type="ECO:0000256" key="4">
    <source>
        <dbReference type="ARBA" id="ARBA00022777"/>
    </source>
</evidence>
<dbReference type="RefSeq" id="XP_005652193.1">
    <property type="nucleotide sequence ID" value="XM_005652136.1"/>
</dbReference>
<dbReference type="Gene3D" id="1.10.238.10">
    <property type="entry name" value="EF-hand"/>
    <property type="match status" value="1"/>
</dbReference>
<dbReference type="InterPro" id="IPR008271">
    <property type="entry name" value="Ser/Thr_kinase_AS"/>
</dbReference>
<dbReference type="EMBL" id="AGSI01000001">
    <property type="protein sequence ID" value="EIE27649.1"/>
    <property type="molecule type" value="Genomic_DNA"/>
</dbReference>
<dbReference type="PANTHER" id="PTHR24349">
    <property type="entry name" value="SERINE/THREONINE-PROTEIN KINASE"/>
    <property type="match status" value="1"/>
</dbReference>
<sequence length="477" mass="52491">MGPEQGSDGTGSWGYLTGFADRYKVAGQVGKGGNGIVNKVVQKATGREYACKVLPKQLADARASEQKKAAHPESVRHEVEALLLLRGTLNVAGLEAAYEDDRSVYIVMELCRGGDIIKAMKSNPSNESMLASIIRAVLQVVAHCHAVKFLHRDIKPENFLLSEAGEKGHLKAIDFGLALPFDPANLPLSVSVLEGTPWYLAPEACRGKFEPATDVWAVGAMTAQLLTGELPFNDPVSPKMPSMQRARRSIIRDEVDYGKKGWSRVSPLAREFVASLLRKEPASRPSAAQALKHPWIQEEEAAEQVGVRKIDKSVVQRLQRFANASYFKRSVLEHIAADMLTLRARDQQPLDARLGSFLRLPPSSAAADNERRLGYDLDPDEVDALMRQLDIAGTGRLQSAEVAASIIDWHALQECARRAFEQIDTDGSGYIEREELVAYLSNKLSPYEVCPLFCNIHYPAAWLPLCLLRHMPSCGPA</sequence>
<accession>I0ZAI0</accession>
<evidence type="ECO:0000256" key="2">
    <source>
        <dbReference type="ARBA" id="ARBA00022679"/>
    </source>
</evidence>
<evidence type="ECO:0000259" key="9">
    <source>
        <dbReference type="PROSITE" id="PS50011"/>
    </source>
</evidence>
<keyword evidence="5" id="KW-0106">Calcium</keyword>
<dbReference type="InterPro" id="IPR018247">
    <property type="entry name" value="EF_Hand_1_Ca_BS"/>
</dbReference>
<evidence type="ECO:0000313" key="12">
    <source>
        <dbReference type="Proteomes" id="UP000007264"/>
    </source>
</evidence>
<feature type="binding site" evidence="7">
    <location>
        <position position="52"/>
    </location>
    <ligand>
        <name>ATP</name>
        <dbReference type="ChEBI" id="CHEBI:30616"/>
    </ligand>
</feature>
<dbReference type="eggNOG" id="KOG0032">
    <property type="taxonomic scope" value="Eukaryota"/>
</dbReference>
<dbReference type="Pfam" id="PF13405">
    <property type="entry name" value="EF-hand_6"/>
    <property type="match status" value="1"/>
</dbReference>
<proteinExistence type="inferred from homology"/>
<evidence type="ECO:0000256" key="3">
    <source>
        <dbReference type="ARBA" id="ARBA00022741"/>
    </source>
</evidence>
<dbReference type="KEGG" id="csl:COCSUDRAFT_11155"/>
<evidence type="ECO:0000256" key="5">
    <source>
        <dbReference type="ARBA" id="ARBA00022837"/>
    </source>
</evidence>
<dbReference type="PROSITE" id="PS50011">
    <property type="entry name" value="PROTEIN_KINASE_DOM"/>
    <property type="match status" value="1"/>
</dbReference>
<dbReference type="PROSITE" id="PS00107">
    <property type="entry name" value="PROTEIN_KINASE_ATP"/>
    <property type="match status" value="1"/>
</dbReference>
<dbReference type="SUPFAM" id="SSF47473">
    <property type="entry name" value="EF-hand"/>
    <property type="match status" value="1"/>
</dbReference>
<dbReference type="InterPro" id="IPR011009">
    <property type="entry name" value="Kinase-like_dom_sf"/>
</dbReference>
<comment type="caution">
    <text evidence="11">The sequence shown here is derived from an EMBL/GenBank/DDBJ whole genome shotgun (WGS) entry which is preliminary data.</text>
</comment>
<dbReference type="InterPro" id="IPR050205">
    <property type="entry name" value="CDPK_Ser/Thr_kinases"/>
</dbReference>
<dbReference type="GO" id="GO:0005524">
    <property type="term" value="F:ATP binding"/>
    <property type="evidence" value="ECO:0007669"/>
    <property type="project" value="UniProtKB-UniRule"/>
</dbReference>
<dbReference type="STRING" id="574566.I0ZAI0"/>